<dbReference type="PRINTS" id="PR00401">
    <property type="entry name" value="SH2DOMAIN"/>
</dbReference>
<dbReference type="SMART" id="SM00252">
    <property type="entry name" value="SH2"/>
    <property type="match status" value="1"/>
</dbReference>
<feature type="compositionally biased region" description="Low complexity" evidence="3">
    <location>
        <begin position="316"/>
        <end position="328"/>
    </location>
</feature>
<dbReference type="Pfam" id="PF00017">
    <property type="entry name" value="SH2"/>
    <property type="match status" value="1"/>
</dbReference>
<dbReference type="FunFam" id="3.30.505.10:FF:000059">
    <property type="entry name" value="hematopoietic SH2 domain-containing protein"/>
    <property type="match status" value="1"/>
</dbReference>
<dbReference type="GO" id="GO:0005737">
    <property type="term" value="C:cytoplasm"/>
    <property type="evidence" value="ECO:0007669"/>
    <property type="project" value="TreeGrafter"/>
</dbReference>
<dbReference type="AlphaFoldDB" id="A0A671X420"/>
<accession>A0A671X420</accession>
<evidence type="ECO:0000313" key="6">
    <source>
        <dbReference type="Proteomes" id="UP000472265"/>
    </source>
</evidence>
<feature type="region of interest" description="Disordered" evidence="3">
    <location>
        <begin position="345"/>
        <end position="452"/>
    </location>
</feature>
<dbReference type="InterPro" id="IPR000980">
    <property type="entry name" value="SH2"/>
</dbReference>
<protein>
    <submittedName>
        <fullName evidence="5">SH2 domain containing 7</fullName>
    </submittedName>
</protein>
<feature type="domain" description="SH2" evidence="4">
    <location>
        <begin position="94"/>
        <end position="185"/>
    </location>
</feature>
<reference evidence="5" key="3">
    <citation type="submission" date="2025-09" db="UniProtKB">
        <authorList>
            <consortium name="Ensembl"/>
        </authorList>
    </citation>
    <scope>IDENTIFICATION</scope>
</reference>
<evidence type="ECO:0000313" key="5">
    <source>
        <dbReference type="Ensembl" id="ENSSAUP00010045753.1"/>
    </source>
</evidence>
<feature type="compositionally biased region" description="Polar residues" evidence="3">
    <location>
        <begin position="264"/>
        <end position="275"/>
    </location>
</feature>
<organism evidence="5 6">
    <name type="scientific">Sparus aurata</name>
    <name type="common">Gilthead sea bream</name>
    <dbReference type="NCBI Taxonomy" id="8175"/>
    <lineage>
        <taxon>Eukaryota</taxon>
        <taxon>Metazoa</taxon>
        <taxon>Chordata</taxon>
        <taxon>Craniata</taxon>
        <taxon>Vertebrata</taxon>
        <taxon>Euteleostomi</taxon>
        <taxon>Actinopterygii</taxon>
        <taxon>Neopterygii</taxon>
        <taxon>Teleostei</taxon>
        <taxon>Neoteleostei</taxon>
        <taxon>Acanthomorphata</taxon>
        <taxon>Eupercaria</taxon>
        <taxon>Spariformes</taxon>
        <taxon>Sparidae</taxon>
        <taxon>Sparus</taxon>
    </lineage>
</organism>
<evidence type="ECO:0000259" key="4">
    <source>
        <dbReference type="PROSITE" id="PS50001"/>
    </source>
</evidence>
<reference evidence="5" key="1">
    <citation type="submission" date="2021-04" db="EMBL/GenBank/DDBJ databases">
        <authorList>
            <consortium name="Wellcome Sanger Institute Data Sharing"/>
        </authorList>
    </citation>
    <scope>NUCLEOTIDE SEQUENCE [LARGE SCALE GENOMIC DNA]</scope>
</reference>
<dbReference type="GeneTree" id="ENSGT00940000160977"/>
<reference evidence="5" key="2">
    <citation type="submission" date="2025-08" db="UniProtKB">
        <authorList>
            <consortium name="Ensembl"/>
        </authorList>
    </citation>
    <scope>IDENTIFICATION</scope>
</reference>
<keyword evidence="1 2" id="KW-0727">SH2 domain</keyword>
<dbReference type="PANTHER" id="PTHR14388:SF6">
    <property type="entry name" value="SH2 DOMAIN-CONTAINING PROTEIN 7"/>
    <property type="match status" value="1"/>
</dbReference>
<dbReference type="PROSITE" id="PS50001">
    <property type="entry name" value="SH2"/>
    <property type="match status" value="1"/>
</dbReference>
<proteinExistence type="predicted"/>
<dbReference type="InParanoid" id="A0A671X420"/>
<keyword evidence="6" id="KW-1185">Reference proteome</keyword>
<dbReference type="Gene3D" id="3.30.505.10">
    <property type="entry name" value="SH2 domain"/>
    <property type="match status" value="1"/>
</dbReference>
<evidence type="ECO:0000256" key="2">
    <source>
        <dbReference type="PROSITE-ProRule" id="PRU00191"/>
    </source>
</evidence>
<dbReference type="Proteomes" id="UP000472265">
    <property type="component" value="Chromosome 4"/>
</dbReference>
<evidence type="ECO:0000256" key="1">
    <source>
        <dbReference type="ARBA" id="ARBA00022999"/>
    </source>
</evidence>
<dbReference type="InterPro" id="IPR036860">
    <property type="entry name" value="SH2_dom_sf"/>
</dbReference>
<dbReference type="PANTHER" id="PTHR14388">
    <property type="entry name" value="T CELL-SPECIFIC ADAPTER PROTEIN TSAD"/>
    <property type="match status" value="1"/>
</dbReference>
<feature type="region of interest" description="Disordered" evidence="3">
    <location>
        <begin position="264"/>
        <end position="328"/>
    </location>
</feature>
<sequence>MSLTFSILRNNVSKYWINCFKTWYKHSCSNQDVRESTRDNTALSARDERVRMEKKSGVDLHMEPTEGGLKELVLRWFTETQAPLILNNGNFPDWFQGFAARKDTEDLLRDKALGCFLIRLSDKAIGYILSYKGQDRCRHFVITQNQEGQFFISGDCQTYGSLAELIEYYKVSPIQPFGEYLTSSCNEVRRLYDVVNTRGTSGVSVQALDPGNNQRIQQQTEPPAAHAPALPLKSKSRKLTGAVSIDTVSLSQVGLELSEENAGQMSDSFNSTDTSYPGDLCPPGITYSELTQVESRSRSLPRLNHEEEEQEYSNRLSSPSFTLSSSYSPTPLKRLTCHTYSLQETRDTVRLSRSEQQSTEVEMLRSNPLYQASEGPAGSSAQQGGNMYAEVPPRPAHDGGSDDTYEQIPAEAAAEQGNTYESLEDLKTKKSKSTWGKNNMNWKKFLPDKMKK</sequence>
<gene>
    <name evidence="5" type="primary">sh2d7</name>
</gene>
<name>A0A671X420_SPAAU</name>
<dbReference type="OMA" id="SGDCQTY"/>
<dbReference type="SUPFAM" id="SSF55550">
    <property type="entry name" value="SH2 domain"/>
    <property type="match status" value="1"/>
</dbReference>
<evidence type="ECO:0000256" key="3">
    <source>
        <dbReference type="SAM" id="MobiDB-lite"/>
    </source>
</evidence>
<dbReference type="Ensembl" id="ENSSAUT00010048099.1">
    <property type="protein sequence ID" value="ENSSAUP00010045753.1"/>
    <property type="gene ID" value="ENSSAUG00010019086.1"/>
</dbReference>